<organism evidence="1 2">
    <name type="scientific">Echinicola arenosa</name>
    <dbReference type="NCBI Taxonomy" id="2774144"/>
    <lineage>
        <taxon>Bacteria</taxon>
        <taxon>Pseudomonadati</taxon>
        <taxon>Bacteroidota</taxon>
        <taxon>Cytophagia</taxon>
        <taxon>Cytophagales</taxon>
        <taxon>Cyclobacteriaceae</taxon>
        <taxon>Echinicola</taxon>
    </lineage>
</organism>
<evidence type="ECO:0000313" key="2">
    <source>
        <dbReference type="Proteomes" id="UP000647133"/>
    </source>
</evidence>
<dbReference type="Proteomes" id="UP000647133">
    <property type="component" value="Unassembled WGS sequence"/>
</dbReference>
<protein>
    <submittedName>
        <fullName evidence="1">Uncharacterized protein</fullName>
    </submittedName>
</protein>
<sequence>MINREYFSIYEISEASLLDFFLEILEARKVTSLGQEEMENPSSFTYQLVHLAWMLHSGKLRLDSSNTIWEVRPNTGEELPFGGYQKLIKETAYPSLFELIWHLKLCWFDTSLMFGFSFDLDASWYHKRLFPFGSVYQHTRDRTLISKEKDEYWLIRHHASGYMNKKVSYIQDDKVQYFHPKSKELRALRKGKPVRRRKTCRPDDLEDYDLFSTAFKRLKMN</sequence>
<comment type="caution">
    <text evidence="1">The sequence shown here is derived from an EMBL/GenBank/DDBJ whole genome shotgun (WGS) entry which is preliminary data.</text>
</comment>
<dbReference type="EMBL" id="JACYTQ010000005">
    <property type="protein sequence ID" value="MBD8490079.1"/>
    <property type="molecule type" value="Genomic_DNA"/>
</dbReference>
<evidence type="ECO:0000313" key="1">
    <source>
        <dbReference type="EMBL" id="MBD8490079.1"/>
    </source>
</evidence>
<name>A0ABR9AMP6_9BACT</name>
<gene>
    <name evidence="1" type="ORF">IFO69_15080</name>
</gene>
<accession>A0ABR9AMP6</accession>
<dbReference type="RefSeq" id="WP_192010960.1">
    <property type="nucleotide sequence ID" value="NZ_JACYTQ010000005.1"/>
</dbReference>
<keyword evidence="2" id="KW-1185">Reference proteome</keyword>
<proteinExistence type="predicted"/>
<reference evidence="1 2" key="1">
    <citation type="submission" date="2020-09" db="EMBL/GenBank/DDBJ databases">
        <title>Echinicola sp. CAU 1574 isolated from sand of Sido Beach.</title>
        <authorList>
            <person name="Kim W."/>
        </authorList>
    </citation>
    <scope>NUCLEOTIDE SEQUENCE [LARGE SCALE GENOMIC DNA]</scope>
    <source>
        <strain evidence="1 2">CAU 1574</strain>
    </source>
</reference>